<feature type="domain" description="FAD-binding" evidence="5">
    <location>
        <begin position="2"/>
        <end position="337"/>
    </location>
</feature>
<dbReference type="RefSeq" id="WP_061521748.1">
    <property type="nucleotide sequence ID" value="NZ_JARLZY010000001.1"/>
</dbReference>
<comment type="similarity">
    <text evidence="2">Belongs to the PheA/TfdB FAD monooxygenase family.</text>
</comment>
<keyword evidence="4" id="KW-0274">FAD</keyword>
<dbReference type="Proteomes" id="UP000075430">
    <property type="component" value="Unassembled WGS sequence"/>
</dbReference>
<evidence type="ECO:0000259" key="5">
    <source>
        <dbReference type="Pfam" id="PF01494"/>
    </source>
</evidence>
<dbReference type="STRING" id="1793963.AXI58_15865"/>
<dbReference type="InterPro" id="IPR050641">
    <property type="entry name" value="RIFMO-like"/>
</dbReference>
<dbReference type="OrthoDB" id="9766816at2"/>
<protein>
    <recommendedName>
        <fullName evidence="5">FAD-binding domain-containing protein</fullName>
    </recommendedName>
</protein>
<dbReference type="InterPro" id="IPR036249">
    <property type="entry name" value="Thioredoxin-like_sf"/>
</dbReference>
<dbReference type="SUPFAM" id="SSF52833">
    <property type="entry name" value="Thioredoxin-like"/>
    <property type="match status" value="1"/>
</dbReference>
<dbReference type="Gene3D" id="3.30.70.2450">
    <property type="match status" value="1"/>
</dbReference>
<evidence type="ECO:0000256" key="1">
    <source>
        <dbReference type="ARBA" id="ARBA00001974"/>
    </source>
</evidence>
<dbReference type="InterPro" id="IPR002938">
    <property type="entry name" value="FAD-bd"/>
</dbReference>
<evidence type="ECO:0000313" key="7">
    <source>
        <dbReference type="Proteomes" id="UP000075430"/>
    </source>
</evidence>
<name>A0A150F6L2_9BACI</name>
<dbReference type="PANTHER" id="PTHR43004:SF19">
    <property type="entry name" value="BINDING MONOOXYGENASE, PUTATIVE (JCVI)-RELATED"/>
    <property type="match status" value="1"/>
</dbReference>
<dbReference type="AlphaFoldDB" id="A0A150F6L2"/>
<dbReference type="NCBIfam" id="NF006092">
    <property type="entry name" value="PRK08244.1"/>
    <property type="match status" value="1"/>
</dbReference>
<dbReference type="PANTHER" id="PTHR43004">
    <property type="entry name" value="TRK SYSTEM POTASSIUM UPTAKE PROTEIN"/>
    <property type="match status" value="1"/>
</dbReference>
<dbReference type="GO" id="GO:0016709">
    <property type="term" value="F:oxidoreductase activity, acting on paired donors, with incorporation or reduction of molecular oxygen, NAD(P)H as one donor, and incorporation of one atom of oxygen"/>
    <property type="evidence" value="ECO:0007669"/>
    <property type="project" value="UniProtKB-ARBA"/>
</dbReference>
<proteinExistence type="inferred from homology"/>
<keyword evidence="3" id="KW-0285">Flavoprotein</keyword>
<dbReference type="EMBL" id="LSBA01000016">
    <property type="protein sequence ID" value="KXZ18827.1"/>
    <property type="molecule type" value="Genomic_DNA"/>
</dbReference>
<dbReference type="Pfam" id="PF21274">
    <property type="entry name" value="Rng_hyd_C"/>
    <property type="match status" value="1"/>
</dbReference>
<comment type="cofactor">
    <cofactor evidence="1">
        <name>FAD</name>
        <dbReference type="ChEBI" id="CHEBI:57692"/>
    </cofactor>
</comment>
<keyword evidence="7" id="KW-1185">Reference proteome</keyword>
<dbReference type="Gene3D" id="3.50.50.60">
    <property type="entry name" value="FAD/NAD(P)-binding domain"/>
    <property type="match status" value="1"/>
</dbReference>
<evidence type="ECO:0000256" key="3">
    <source>
        <dbReference type="ARBA" id="ARBA00022630"/>
    </source>
</evidence>
<dbReference type="GO" id="GO:0071949">
    <property type="term" value="F:FAD binding"/>
    <property type="evidence" value="ECO:0007669"/>
    <property type="project" value="InterPro"/>
</dbReference>
<reference evidence="7" key="1">
    <citation type="submission" date="2016-02" db="EMBL/GenBank/DDBJ databases">
        <authorList>
            <person name="Dunlap C."/>
        </authorList>
    </citation>
    <scope>NUCLEOTIDE SEQUENCE [LARGE SCALE GENOMIC DNA]</scope>
    <source>
        <strain evidence="7">NRRL B-41092</strain>
    </source>
</reference>
<dbReference type="Pfam" id="PF01494">
    <property type="entry name" value="FAD_binding_3"/>
    <property type="match status" value="1"/>
</dbReference>
<evidence type="ECO:0000256" key="2">
    <source>
        <dbReference type="ARBA" id="ARBA00007801"/>
    </source>
</evidence>
<dbReference type="InterPro" id="IPR036188">
    <property type="entry name" value="FAD/NAD-bd_sf"/>
</dbReference>
<dbReference type="PRINTS" id="PR00420">
    <property type="entry name" value="RNGMNOXGNASE"/>
</dbReference>
<dbReference type="SUPFAM" id="SSF51905">
    <property type="entry name" value="FAD/NAD(P)-binding domain"/>
    <property type="match status" value="1"/>
</dbReference>
<organism evidence="6 7">
    <name type="scientific">Bacillus nakamurai</name>
    <dbReference type="NCBI Taxonomy" id="1793963"/>
    <lineage>
        <taxon>Bacteria</taxon>
        <taxon>Bacillati</taxon>
        <taxon>Bacillota</taxon>
        <taxon>Bacilli</taxon>
        <taxon>Bacillales</taxon>
        <taxon>Bacillaceae</taxon>
        <taxon>Bacillus</taxon>
    </lineage>
</organism>
<evidence type="ECO:0000313" key="6">
    <source>
        <dbReference type="EMBL" id="KXZ18827.1"/>
    </source>
</evidence>
<comment type="caution">
    <text evidence="6">The sequence shown here is derived from an EMBL/GenBank/DDBJ whole genome shotgun (WGS) entry which is preliminary data.</text>
</comment>
<gene>
    <name evidence="6" type="ORF">AXI58_15865</name>
</gene>
<dbReference type="Gene3D" id="3.40.30.120">
    <property type="match status" value="1"/>
</dbReference>
<sequence length="493" mass="53627">MKTEAVIIGGGPVGLMLASELALAGVKTCVIERLKETVPYSKALVLHPRTLELLAMRGILERFLAEGTKLSAGHFSMLDARLDFSVLDSKQNYSLLLPQADTERLLEEYAAGLGAEIVRGTEVLAVTQHENGVQTVLQDGSGIRTIDSIYAVGADGAGSIVRKQAGIAFPGTDATMTGTLGDAALKNPPESAFFSVCGQQGAAVIVPLPDGLYRVIIVSPHLPQKRKDEPVTENELKKELRRICGTDFGLSDPVWMSRFGNAQRQADRYRSGRILVAGDAAHIHFPAGGQGLNAGLQDAVNLGWKLASQIKDEAPPHLLDSYHEERHRAGEDILRNTEVQTRLIDFTDSGLALRDTVSALLAFPESNRYIAGKISALDVHYEPDPDMPPHVLNGKRLPDMELILQDGRAVRLYDFLRKGAFVLLSLRESIPADFDTGRVAAVRAFLSETRADWQNVHTVLIRPDGHVAWAADVLKTDAEEVVLAGMKRWGLKS</sequence>
<accession>A0A150F6L2</accession>
<evidence type="ECO:0000256" key="4">
    <source>
        <dbReference type="ARBA" id="ARBA00022827"/>
    </source>
</evidence>